<protein>
    <submittedName>
        <fullName evidence="1">Uncharacterized protein</fullName>
    </submittedName>
</protein>
<sequence>MANWTKYWPDVTSETPLTYVPPEVVAGIAGNAPLSIKETALTWYRLLAIRGDSGFEYATRKHVTITEVSLEPSPDDPQSLSAKMVCELEVAPEMCDKQGVLSHWSMYSLIDEYELPLQSPRNLAHEHRFTT</sequence>
<evidence type="ECO:0000313" key="2">
    <source>
        <dbReference type="Proteomes" id="UP000284706"/>
    </source>
</evidence>
<organism evidence="1 2">
    <name type="scientific">Gymnopilus dilepis</name>
    <dbReference type="NCBI Taxonomy" id="231916"/>
    <lineage>
        <taxon>Eukaryota</taxon>
        <taxon>Fungi</taxon>
        <taxon>Dikarya</taxon>
        <taxon>Basidiomycota</taxon>
        <taxon>Agaricomycotina</taxon>
        <taxon>Agaricomycetes</taxon>
        <taxon>Agaricomycetidae</taxon>
        <taxon>Agaricales</taxon>
        <taxon>Agaricineae</taxon>
        <taxon>Hymenogastraceae</taxon>
        <taxon>Gymnopilus</taxon>
    </lineage>
</organism>
<proteinExistence type="predicted"/>
<dbReference type="STRING" id="231916.A0A409VVV6"/>
<dbReference type="AlphaFoldDB" id="A0A409VVV6"/>
<gene>
    <name evidence="1" type="ORF">CVT26_013844</name>
</gene>
<accession>A0A409VVV6</accession>
<dbReference type="EMBL" id="NHYE01005543">
    <property type="protein sequence ID" value="PPQ70379.1"/>
    <property type="molecule type" value="Genomic_DNA"/>
</dbReference>
<comment type="caution">
    <text evidence="1">The sequence shown here is derived from an EMBL/GenBank/DDBJ whole genome shotgun (WGS) entry which is preliminary data.</text>
</comment>
<dbReference type="InParanoid" id="A0A409VVV6"/>
<dbReference type="OrthoDB" id="2831072at2759"/>
<evidence type="ECO:0000313" key="1">
    <source>
        <dbReference type="EMBL" id="PPQ70379.1"/>
    </source>
</evidence>
<name>A0A409VVV6_9AGAR</name>
<dbReference type="Proteomes" id="UP000284706">
    <property type="component" value="Unassembled WGS sequence"/>
</dbReference>
<reference evidence="1 2" key="1">
    <citation type="journal article" date="2018" name="Evol. Lett.">
        <title>Horizontal gene cluster transfer increased hallucinogenic mushroom diversity.</title>
        <authorList>
            <person name="Reynolds H.T."/>
            <person name="Vijayakumar V."/>
            <person name="Gluck-Thaler E."/>
            <person name="Korotkin H.B."/>
            <person name="Matheny P.B."/>
            <person name="Slot J.C."/>
        </authorList>
    </citation>
    <scope>NUCLEOTIDE SEQUENCE [LARGE SCALE GENOMIC DNA]</scope>
    <source>
        <strain evidence="1 2">SRW20</strain>
    </source>
</reference>
<keyword evidence="2" id="KW-1185">Reference proteome</keyword>